<feature type="transmembrane region" description="Helical" evidence="1">
    <location>
        <begin position="83"/>
        <end position="107"/>
    </location>
</feature>
<feature type="transmembrane region" description="Helical" evidence="1">
    <location>
        <begin position="31"/>
        <end position="51"/>
    </location>
</feature>
<accession>A0A3R8S359</accession>
<name>A0A3R8S359_9BURK</name>
<evidence type="ECO:0000313" key="2">
    <source>
        <dbReference type="EMBL" id="RRS04972.1"/>
    </source>
</evidence>
<dbReference type="RefSeq" id="WP_125242790.1">
    <property type="nucleotide sequence ID" value="NZ_RSED01000005.1"/>
</dbReference>
<dbReference type="EMBL" id="RSED01000005">
    <property type="protein sequence ID" value="RRS04972.1"/>
    <property type="molecule type" value="Genomic_DNA"/>
</dbReference>
<proteinExistence type="predicted"/>
<comment type="caution">
    <text evidence="2">The sequence shown here is derived from an EMBL/GenBank/DDBJ whole genome shotgun (WGS) entry which is preliminary data.</text>
</comment>
<reference evidence="2 3" key="1">
    <citation type="submission" date="2018-12" db="EMBL/GenBank/DDBJ databases">
        <title>The whole draft genome of Aquabacterium sp. SJQ9.</title>
        <authorList>
            <person name="Sun L."/>
            <person name="Gao X."/>
            <person name="Chen W."/>
            <person name="Huang K."/>
        </authorList>
    </citation>
    <scope>NUCLEOTIDE SEQUENCE [LARGE SCALE GENOMIC DNA]</scope>
    <source>
        <strain evidence="2 3">SJQ9</strain>
    </source>
</reference>
<dbReference type="AlphaFoldDB" id="A0A3R8S359"/>
<keyword evidence="3" id="KW-1185">Reference proteome</keyword>
<organism evidence="2 3">
    <name type="scientific">Aquabacterium soli</name>
    <dbReference type="NCBI Taxonomy" id="2493092"/>
    <lineage>
        <taxon>Bacteria</taxon>
        <taxon>Pseudomonadati</taxon>
        <taxon>Pseudomonadota</taxon>
        <taxon>Betaproteobacteria</taxon>
        <taxon>Burkholderiales</taxon>
        <taxon>Aquabacterium</taxon>
    </lineage>
</organism>
<keyword evidence="1" id="KW-0812">Transmembrane</keyword>
<keyword evidence="1" id="KW-1133">Transmembrane helix</keyword>
<sequence>MSSSGKSFFGGIAVGVFSAFILRYWGHERVGPLSVVVLIPLLLLSCISLFVRQFVPGAVDKYGLPQDDLSGEQIKKNPRLATVLQLLTCLGFFLFGWLIVFCFLLFINK</sequence>
<protein>
    <submittedName>
        <fullName evidence="2">Uncharacterized protein</fullName>
    </submittedName>
</protein>
<keyword evidence="1" id="KW-0472">Membrane</keyword>
<dbReference type="Proteomes" id="UP000269265">
    <property type="component" value="Unassembled WGS sequence"/>
</dbReference>
<evidence type="ECO:0000256" key="1">
    <source>
        <dbReference type="SAM" id="Phobius"/>
    </source>
</evidence>
<gene>
    <name evidence="2" type="ORF">EIP75_08370</name>
</gene>
<evidence type="ECO:0000313" key="3">
    <source>
        <dbReference type="Proteomes" id="UP000269265"/>
    </source>
</evidence>
<feature type="transmembrane region" description="Helical" evidence="1">
    <location>
        <begin position="7"/>
        <end position="25"/>
    </location>
</feature>